<organism evidence="1 2">
    <name type="scientific">Aspergillus brunneoviolaceus CBS 621.78</name>
    <dbReference type="NCBI Taxonomy" id="1450534"/>
    <lineage>
        <taxon>Eukaryota</taxon>
        <taxon>Fungi</taxon>
        <taxon>Dikarya</taxon>
        <taxon>Ascomycota</taxon>
        <taxon>Pezizomycotina</taxon>
        <taxon>Eurotiomycetes</taxon>
        <taxon>Eurotiomycetidae</taxon>
        <taxon>Eurotiales</taxon>
        <taxon>Aspergillaceae</taxon>
        <taxon>Aspergillus</taxon>
        <taxon>Aspergillus subgen. Circumdati</taxon>
    </lineage>
</organism>
<reference evidence="1" key="1">
    <citation type="submission" date="2018-02" db="EMBL/GenBank/DDBJ databases">
        <title>The genomes of Aspergillus section Nigri reveals drivers in fungal speciation.</title>
        <authorList>
            <consortium name="DOE Joint Genome Institute"/>
            <person name="Vesth T.C."/>
            <person name="Nybo J."/>
            <person name="Theobald S."/>
            <person name="Brandl J."/>
            <person name="Frisvad J.C."/>
            <person name="Nielsen K.F."/>
            <person name="Lyhne E.K."/>
            <person name="Kogle M.E."/>
            <person name="Kuo A."/>
            <person name="Riley R."/>
            <person name="Clum A."/>
            <person name="Nolan M."/>
            <person name="Lipzen A."/>
            <person name="Salamov A."/>
            <person name="Henrissat B."/>
            <person name="Wiebenga A."/>
            <person name="De vries R.P."/>
            <person name="Grigoriev I.V."/>
            <person name="Mortensen U.H."/>
            <person name="Andersen M.R."/>
            <person name="Baker S.E."/>
        </authorList>
    </citation>
    <scope>NUCLEOTIDE SEQUENCE</scope>
    <source>
        <strain evidence="1">CBS 621.78</strain>
    </source>
</reference>
<name>A0ACD1FZP5_9EURO</name>
<evidence type="ECO:0000313" key="1">
    <source>
        <dbReference type="EMBL" id="RAH42422.1"/>
    </source>
</evidence>
<accession>A0ACD1FZP5</accession>
<protein>
    <submittedName>
        <fullName evidence="1">Uncharacterized protein</fullName>
    </submittedName>
</protein>
<sequence>MQVLAFLVSFTGLATIAVVLRLWTRQRLRSAGWDDLLIVVALAANLVLFSCRVVEIQHGLGHPSETVPASALQTQLKALYLSLPFYHLTLLASKLSALALYTRLFRLRRVLLASYSLAGLMCVAGTWMVLSAILFCLPVRDFWSGTTPQPRCLPKKAVWLSNGAIQIATHVVVLAIPLVVIPKLTLRRRVKAGLFLLFGLGLVVVVISIVQLITVIEILTRGRGDLSHKSRTTALLASAEASASILCACMPPLYPLFSRACSRCLSLVNAGAGGQGAAAQHGPKSTVSIHLTRPVIETPVFFDGFRVGGGSYSASVEVVGSGERERERELERELEQGVSVVRTVDVVSDSGEYLADRGEKGHGHKGWGRW</sequence>
<evidence type="ECO:0000313" key="2">
    <source>
        <dbReference type="Proteomes" id="UP000249057"/>
    </source>
</evidence>
<keyword evidence="2" id="KW-1185">Reference proteome</keyword>
<dbReference type="EMBL" id="KZ825374">
    <property type="protein sequence ID" value="RAH42422.1"/>
    <property type="molecule type" value="Genomic_DNA"/>
</dbReference>
<proteinExistence type="predicted"/>
<gene>
    <name evidence="1" type="ORF">BO95DRAFT_445979</name>
</gene>
<dbReference type="Proteomes" id="UP000249057">
    <property type="component" value="Unassembled WGS sequence"/>
</dbReference>